<keyword evidence="1 7" id="KW-0813">Transport</keyword>
<feature type="transmembrane region" description="Helical" evidence="9">
    <location>
        <begin position="34"/>
        <end position="59"/>
    </location>
</feature>
<gene>
    <name evidence="11" type="ORF">CBRE1094_LOCUS46561</name>
</gene>
<keyword evidence="7 9" id="KW-0812">Transmembrane</keyword>
<dbReference type="Pfam" id="PF07885">
    <property type="entry name" value="Ion_trans_2"/>
    <property type="match status" value="1"/>
</dbReference>
<evidence type="ECO:0000256" key="9">
    <source>
        <dbReference type="SAM" id="Phobius"/>
    </source>
</evidence>
<dbReference type="GO" id="GO:0034765">
    <property type="term" value="P:regulation of monoatomic ion transmembrane transport"/>
    <property type="evidence" value="ECO:0007669"/>
    <property type="project" value="TreeGrafter"/>
</dbReference>
<keyword evidence="9" id="KW-0472">Membrane</keyword>
<dbReference type="GO" id="GO:0034702">
    <property type="term" value="C:monoatomic ion channel complex"/>
    <property type="evidence" value="ECO:0007669"/>
    <property type="project" value="UniProtKB-KW"/>
</dbReference>
<dbReference type="PANTHER" id="PTHR11767">
    <property type="entry name" value="INWARD RECTIFIER POTASSIUM CHANNEL"/>
    <property type="match status" value="1"/>
</dbReference>
<protein>
    <recommendedName>
        <fullName evidence="10">Potassium channel domain-containing protein</fullName>
    </recommendedName>
</protein>
<accession>A0A7S2NRE7</accession>
<dbReference type="GO" id="GO:0005886">
    <property type="term" value="C:plasma membrane"/>
    <property type="evidence" value="ECO:0007669"/>
    <property type="project" value="TreeGrafter"/>
</dbReference>
<evidence type="ECO:0000256" key="3">
    <source>
        <dbReference type="ARBA" id="ARBA00022882"/>
    </source>
</evidence>
<feature type="region of interest" description="Disordered" evidence="8">
    <location>
        <begin position="385"/>
        <end position="404"/>
    </location>
</feature>
<dbReference type="Gene3D" id="2.60.40.1400">
    <property type="entry name" value="G protein-activated inward rectifier potassium channel 1"/>
    <property type="match status" value="1"/>
</dbReference>
<evidence type="ECO:0000256" key="8">
    <source>
        <dbReference type="SAM" id="MobiDB-lite"/>
    </source>
</evidence>
<keyword evidence="6 7" id="KW-0407">Ion channel</keyword>
<evidence type="ECO:0000256" key="4">
    <source>
        <dbReference type="ARBA" id="ARBA00022958"/>
    </source>
</evidence>
<dbReference type="InterPro" id="IPR013518">
    <property type="entry name" value="K_chnl_inward-rec_Kir_cyto"/>
</dbReference>
<keyword evidence="2 7" id="KW-0633">Potassium transport</keyword>
<feature type="transmembrane region" description="Helical" evidence="9">
    <location>
        <begin position="111"/>
        <end position="129"/>
    </location>
</feature>
<dbReference type="GO" id="GO:1990573">
    <property type="term" value="P:potassium ion import across plasma membrane"/>
    <property type="evidence" value="ECO:0007669"/>
    <property type="project" value="TreeGrafter"/>
</dbReference>
<evidence type="ECO:0000256" key="7">
    <source>
        <dbReference type="RuleBase" id="RU003822"/>
    </source>
</evidence>
<organism evidence="11">
    <name type="scientific">Haptolina brevifila</name>
    <dbReference type="NCBI Taxonomy" id="156173"/>
    <lineage>
        <taxon>Eukaryota</taxon>
        <taxon>Haptista</taxon>
        <taxon>Haptophyta</taxon>
        <taxon>Prymnesiophyceae</taxon>
        <taxon>Prymnesiales</taxon>
        <taxon>Prymnesiaceae</taxon>
        <taxon>Haptolina</taxon>
    </lineage>
</organism>
<dbReference type="EMBL" id="HBGU01085312">
    <property type="protein sequence ID" value="CAD9553990.1"/>
    <property type="molecule type" value="Transcribed_RNA"/>
</dbReference>
<evidence type="ECO:0000256" key="1">
    <source>
        <dbReference type="ARBA" id="ARBA00022448"/>
    </source>
</evidence>
<dbReference type="Gene3D" id="1.10.287.70">
    <property type="match status" value="1"/>
</dbReference>
<proteinExistence type="inferred from homology"/>
<sequence length="404" mass="45703">MPRLGSTAPIYTWAVENSNGRWLRDIIIPRFIQLPLPVVIVGGIFVYFLLIVAFAFIYYTEGNECYIVEDGQTFGFDKMVWLSGHTFTTVGYGSIYPTCATAQLVMVMEQYVALIVGSILGALVLMDLMQPRARIRFANVALFQILEDGGCQLSIRLVNDSYYGLESAKCQVMCQLWGESHAPQVKLPLYCDFQAKVTHGQPWTLLHELDCASPIAISMDLVKRRYSHEEHYERIDYANEADRKLSAEHLKMIFGAIMWIDVVMVAVDSVFGQDVRFHKRYFLKDLVSHARWVDMVRAEVVSRRPDGSTEELHVTYDHSKLDQFVEHGDGGYVPPKYVETAEDDGEDGPVQPHSYTPSRGRADPACRLANDRGMTFANLHRISKSDDNTAQGAGRQALRRMTIT</sequence>
<evidence type="ECO:0000256" key="6">
    <source>
        <dbReference type="ARBA" id="ARBA00023303"/>
    </source>
</evidence>
<keyword evidence="5 7" id="KW-0406">Ion transport</keyword>
<comment type="subcellular location">
    <subcellularLocation>
        <location evidence="7">Membrane</location>
        <topology evidence="7">Multi-pass membrane protein</topology>
    </subcellularLocation>
</comment>
<reference evidence="11" key="1">
    <citation type="submission" date="2021-01" db="EMBL/GenBank/DDBJ databases">
        <authorList>
            <person name="Corre E."/>
            <person name="Pelletier E."/>
            <person name="Niang G."/>
            <person name="Scheremetjew M."/>
            <person name="Finn R."/>
            <person name="Kale V."/>
            <person name="Holt S."/>
            <person name="Cochrane G."/>
            <person name="Meng A."/>
            <person name="Brown T."/>
            <person name="Cohen L."/>
        </authorList>
    </citation>
    <scope>NUCLEOTIDE SEQUENCE</scope>
    <source>
        <strain evidence="11">UTEX LB 985</strain>
    </source>
</reference>
<dbReference type="InterPro" id="IPR013099">
    <property type="entry name" value="K_chnl_dom"/>
</dbReference>
<dbReference type="SUPFAM" id="SSF81324">
    <property type="entry name" value="Voltage-gated potassium channels"/>
    <property type="match status" value="1"/>
</dbReference>
<keyword evidence="3 7" id="KW-0851">Voltage-gated channel</keyword>
<dbReference type="GO" id="GO:0005242">
    <property type="term" value="F:inward rectifier potassium channel activity"/>
    <property type="evidence" value="ECO:0007669"/>
    <property type="project" value="InterPro"/>
</dbReference>
<dbReference type="SUPFAM" id="SSF81296">
    <property type="entry name" value="E set domains"/>
    <property type="match status" value="1"/>
</dbReference>
<evidence type="ECO:0000256" key="5">
    <source>
        <dbReference type="ARBA" id="ARBA00023065"/>
    </source>
</evidence>
<feature type="region of interest" description="Disordered" evidence="8">
    <location>
        <begin position="341"/>
        <end position="363"/>
    </location>
</feature>
<dbReference type="PANTHER" id="PTHR11767:SF102">
    <property type="entry name" value="INWARDLY RECTIFYING POTASSIUM CHANNEL 1, ISOFORM F"/>
    <property type="match status" value="1"/>
</dbReference>
<evidence type="ECO:0000259" key="10">
    <source>
        <dbReference type="Pfam" id="PF07885"/>
    </source>
</evidence>
<name>A0A7S2NRE7_9EUKA</name>
<dbReference type="AlphaFoldDB" id="A0A7S2NRE7"/>
<comment type="similarity">
    <text evidence="7">Belongs to the inward rectifier-type potassium channel (TC 1.A.2.1) family.</text>
</comment>
<keyword evidence="4 7" id="KW-0630">Potassium</keyword>
<keyword evidence="9" id="KW-1133">Transmembrane helix</keyword>
<feature type="domain" description="Potassium channel" evidence="10">
    <location>
        <begin position="47"/>
        <end position="111"/>
    </location>
</feature>
<evidence type="ECO:0000313" key="11">
    <source>
        <dbReference type="EMBL" id="CAD9553990.1"/>
    </source>
</evidence>
<dbReference type="InterPro" id="IPR016449">
    <property type="entry name" value="K_chnl_inward-rec_Kir"/>
</dbReference>
<dbReference type="InterPro" id="IPR014756">
    <property type="entry name" value="Ig_E-set"/>
</dbReference>
<evidence type="ECO:0000256" key="2">
    <source>
        <dbReference type="ARBA" id="ARBA00022538"/>
    </source>
</evidence>